<dbReference type="SUPFAM" id="SSF53098">
    <property type="entry name" value="Ribonuclease H-like"/>
    <property type="match status" value="1"/>
</dbReference>
<dbReference type="InterPro" id="IPR044730">
    <property type="entry name" value="RNase_H-like_dom_plant"/>
</dbReference>
<dbReference type="Gene3D" id="3.30.420.10">
    <property type="entry name" value="Ribonuclease H-like superfamily/Ribonuclease H"/>
    <property type="match status" value="1"/>
</dbReference>
<protein>
    <recommendedName>
        <fullName evidence="1">RNase H type-1 domain-containing protein</fullName>
    </recommendedName>
</protein>
<organism evidence="2">
    <name type="scientific">Salix viminalis</name>
    <name type="common">Common osier</name>
    <name type="synonym">Basket willow</name>
    <dbReference type="NCBI Taxonomy" id="40686"/>
    <lineage>
        <taxon>Eukaryota</taxon>
        <taxon>Viridiplantae</taxon>
        <taxon>Streptophyta</taxon>
        <taxon>Embryophyta</taxon>
        <taxon>Tracheophyta</taxon>
        <taxon>Spermatophyta</taxon>
        <taxon>Magnoliopsida</taxon>
        <taxon>eudicotyledons</taxon>
        <taxon>Gunneridae</taxon>
        <taxon>Pentapetalae</taxon>
        <taxon>rosids</taxon>
        <taxon>fabids</taxon>
        <taxon>Malpighiales</taxon>
        <taxon>Salicaceae</taxon>
        <taxon>Saliceae</taxon>
        <taxon>Salix</taxon>
    </lineage>
</organism>
<dbReference type="InterPro" id="IPR012337">
    <property type="entry name" value="RNaseH-like_sf"/>
</dbReference>
<dbReference type="InterPro" id="IPR053151">
    <property type="entry name" value="RNase_H-like"/>
</dbReference>
<gene>
    <name evidence="2" type="ORF">SVIM_LOCUS193900</name>
</gene>
<dbReference type="PANTHER" id="PTHR47723">
    <property type="entry name" value="OS05G0353850 PROTEIN"/>
    <property type="match status" value="1"/>
</dbReference>
<dbReference type="Pfam" id="PF13456">
    <property type="entry name" value="RVT_3"/>
    <property type="match status" value="1"/>
</dbReference>
<evidence type="ECO:0000313" key="2">
    <source>
        <dbReference type="EMBL" id="VFU37170.1"/>
    </source>
</evidence>
<accession>A0A6N2L8Y9</accession>
<sequence length="154" mass="17820">MASWTPLPPHNIKSHISNLAIHSEYDSIDEVVLSDDSELWAIYVELQLTWEKGFRKVILESDSKVVVGIINEDNMKVDRNYNLVMQIKDMLGRDWEVRTIHIYREANCVADWLTNFGLTLYLIDRGSDIITDPSAEIYILLYYDLIGSTISRLI</sequence>
<dbReference type="PANTHER" id="PTHR47723:SF19">
    <property type="entry name" value="POLYNUCLEOTIDYL TRANSFERASE, RIBONUCLEASE H-LIKE SUPERFAMILY PROTEIN"/>
    <property type="match status" value="1"/>
</dbReference>
<dbReference type="InterPro" id="IPR002156">
    <property type="entry name" value="RNaseH_domain"/>
</dbReference>
<dbReference type="GO" id="GO:0003676">
    <property type="term" value="F:nucleic acid binding"/>
    <property type="evidence" value="ECO:0007669"/>
    <property type="project" value="InterPro"/>
</dbReference>
<dbReference type="AlphaFoldDB" id="A0A6N2L8Y9"/>
<feature type="domain" description="RNase H type-1" evidence="1">
    <location>
        <begin position="35"/>
        <end position="116"/>
    </location>
</feature>
<dbReference type="EMBL" id="CAADRP010001224">
    <property type="protein sequence ID" value="VFU37170.1"/>
    <property type="molecule type" value="Genomic_DNA"/>
</dbReference>
<proteinExistence type="predicted"/>
<dbReference type="InterPro" id="IPR036397">
    <property type="entry name" value="RNaseH_sf"/>
</dbReference>
<name>A0A6N2L8Y9_SALVM</name>
<dbReference type="GO" id="GO:0004523">
    <property type="term" value="F:RNA-DNA hybrid ribonuclease activity"/>
    <property type="evidence" value="ECO:0007669"/>
    <property type="project" value="InterPro"/>
</dbReference>
<reference evidence="2" key="1">
    <citation type="submission" date="2019-03" db="EMBL/GenBank/DDBJ databases">
        <authorList>
            <person name="Mank J."/>
            <person name="Almeida P."/>
        </authorList>
    </citation>
    <scope>NUCLEOTIDE SEQUENCE</scope>
    <source>
        <strain evidence="2">78183</strain>
    </source>
</reference>
<evidence type="ECO:0000259" key="1">
    <source>
        <dbReference type="Pfam" id="PF13456"/>
    </source>
</evidence>
<dbReference type="CDD" id="cd06222">
    <property type="entry name" value="RNase_H_like"/>
    <property type="match status" value="1"/>
</dbReference>